<dbReference type="Pfam" id="PF00072">
    <property type="entry name" value="Response_reg"/>
    <property type="match status" value="1"/>
</dbReference>
<dbReference type="PANTHER" id="PTHR45566">
    <property type="entry name" value="HTH-TYPE TRANSCRIPTIONAL REGULATOR YHJB-RELATED"/>
    <property type="match status" value="1"/>
</dbReference>
<dbReference type="GO" id="GO:0006355">
    <property type="term" value="P:regulation of DNA-templated transcription"/>
    <property type="evidence" value="ECO:0007669"/>
    <property type="project" value="InterPro"/>
</dbReference>
<protein>
    <submittedName>
        <fullName evidence="6">Transcriptional regulator, LuxR family</fullName>
    </submittedName>
</protein>
<evidence type="ECO:0000313" key="6">
    <source>
        <dbReference type="EMBL" id="KRT36151.1"/>
    </source>
</evidence>
<keyword evidence="2" id="KW-0238">DNA-binding</keyword>
<keyword evidence="7" id="KW-1185">Reference proteome</keyword>
<feature type="modified residue" description="4-aspartylphosphate" evidence="3">
    <location>
        <position position="102"/>
    </location>
</feature>
<dbReference type="eggNOG" id="COG2197">
    <property type="taxonomic scope" value="Bacteria"/>
</dbReference>
<dbReference type="AlphaFoldDB" id="A0A0T5XCT3"/>
<dbReference type="PROSITE" id="PS50110">
    <property type="entry name" value="RESPONSE_REGULATORY"/>
    <property type="match status" value="1"/>
</dbReference>
<dbReference type="PRINTS" id="PR00038">
    <property type="entry name" value="HTHLUXR"/>
</dbReference>
<dbReference type="PROSITE" id="PS50043">
    <property type="entry name" value="HTH_LUXR_2"/>
    <property type="match status" value="1"/>
</dbReference>
<evidence type="ECO:0000256" key="1">
    <source>
        <dbReference type="ARBA" id="ARBA00022553"/>
    </source>
</evidence>
<dbReference type="PANTHER" id="PTHR45566:SF2">
    <property type="entry name" value="NARL SUBFAMILY"/>
    <property type="match status" value="1"/>
</dbReference>
<dbReference type="EMBL" id="ACJX03000001">
    <property type="protein sequence ID" value="KRT36151.1"/>
    <property type="molecule type" value="Genomic_DNA"/>
</dbReference>
<dbReference type="Gene3D" id="3.40.50.2300">
    <property type="match status" value="1"/>
</dbReference>
<dbReference type="SUPFAM" id="SSF52172">
    <property type="entry name" value="CheY-like"/>
    <property type="match status" value="1"/>
</dbReference>
<dbReference type="GO" id="GO:0003677">
    <property type="term" value="F:DNA binding"/>
    <property type="evidence" value="ECO:0007669"/>
    <property type="project" value="UniProtKB-KW"/>
</dbReference>
<keyword evidence="1 3" id="KW-0597">Phosphoprotein</keyword>
<evidence type="ECO:0000256" key="3">
    <source>
        <dbReference type="PROSITE-ProRule" id="PRU00169"/>
    </source>
</evidence>
<dbReference type="InterPro" id="IPR001789">
    <property type="entry name" value="Sig_transdc_resp-reg_receiver"/>
</dbReference>
<name>A0A0T5XCT3_9BACT</name>
<reference evidence="7" key="1">
    <citation type="submission" date="2012-09" db="EMBL/GenBank/DDBJ databases">
        <authorList>
            <person name="Weinstock G."/>
            <person name="Sodergren E."/>
            <person name="Clifton S."/>
            <person name="Fulton L."/>
            <person name="Fulton B."/>
            <person name="Courtney L."/>
            <person name="Fronick C."/>
            <person name="Harrison M."/>
            <person name="Strong C."/>
            <person name="Farmer C."/>
            <person name="Delehaunty K."/>
            <person name="Markovic C."/>
            <person name="Hall O."/>
            <person name="Minx P."/>
            <person name="Tomlinson C."/>
            <person name="Mitreva M."/>
            <person name="Nelson J."/>
            <person name="Hou S."/>
            <person name="Wollam A."/>
            <person name="Pepin K.H."/>
            <person name="Johnson M."/>
            <person name="Bhonagiri V."/>
            <person name="Nash W.E."/>
            <person name="Suruliraj S."/>
            <person name="Warren W."/>
            <person name="Chinwalla A."/>
            <person name="Mardis E.R."/>
            <person name="Wilson R.K."/>
        </authorList>
    </citation>
    <scope>NUCLEOTIDE SEQUENCE [LARGE SCALE GENOMIC DNA]</scope>
    <source>
        <strain evidence="7">OS1</strain>
    </source>
</reference>
<dbReference type="SMART" id="SM00421">
    <property type="entry name" value="HTH_LUXR"/>
    <property type="match status" value="1"/>
</dbReference>
<dbReference type="InterPro" id="IPR051015">
    <property type="entry name" value="EvgA-like"/>
</dbReference>
<dbReference type="STRING" id="592015.HMPREF1705_03415"/>
<feature type="domain" description="Response regulatory" evidence="5">
    <location>
        <begin position="51"/>
        <end position="169"/>
    </location>
</feature>
<dbReference type="Pfam" id="PF00196">
    <property type="entry name" value="GerE"/>
    <property type="match status" value="1"/>
</dbReference>
<evidence type="ECO:0000259" key="5">
    <source>
        <dbReference type="PROSITE" id="PS50110"/>
    </source>
</evidence>
<comment type="caution">
    <text evidence="6">The sequence shown here is derived from an EMBL/GenBank/DDBJ whole genome shotgun (WGS) entry which is preliminary data.</text>
</comment>
<gene>
    <name evidence="6" type="ORF">HMPREF1705_03415</name>
</gene>
<organism evidence="6 7">
    <name type="scientific">Acetomicrobium hydrogeniformans ATCC BAA-1850</name>
    <dbReference type="NCBI Taxonomy" id="592015"/>
    <lineage>
        <taxon>Bacteria</taxon>
        <taxon>Thermotogati</taxon>
        <taxon>Synergistota</taxon>
        <taxon>Synergistia</taxon>
        <taxon>Synergistales</taxon>
        <taxon>Acetomicrobiaceae</taxon>
        <taxon>Acetomicrobium</taxon>
    </lineage>
</organism>
<sequence>MIIRFKGSRRRLVAGATPRLQIWCGSARAGPGGFDSHAPPPRRINLLQTIKVVIANRHRLYRECIKRMLELEMDISVVGEICRTEEMRDVISSLRPDVIVYDDELLDKDSIGPIRELSKEFTPFRCVLLTSKENNYHDRLQNLRKSGIYGCILKSSKAEDLLSAIRNVAKADPYNDPRLETYKKTVSLIEEDTAQLYHLTPREKEVLYWLSQGFSNQNIAKIMFLSEKTVKNHVSRILKKLDFPDRTQAAVFAWKAGLAQYSPDQFYEILGKTQ</sequence>
<dbReference type="InterPro" id="IPR016032">
    <property type="entry name" value="Sig_transdc_resp-reg_C-effctor"/>
</dbReference>
<evidence type="ECO:0000256" key="2">
    <source>
        <dbReference type="ARBA" id="ARBA00023125"/>
    </source>
</evidence>
<dbReference type="InterPro" id="IPR058245">
    <property type="entry name" value="NreC/VraR/RcsB-like_REC"/>
</dbReference>
<feature type="domain" description="HTH luxR-type" evidence="4">
    <location>
        <begin position="192"/>
        <end position="257"/>
    </location>
</feature>
<dbReference type="CDD" id="cd06170">
    <property type="entry name" value="LuxR_C_like"/>
    <property type="match status" value="1"/>
</dbReference>
<dbReference type="PROSITE" id="PS00622">
    <property type="entry name" value="HTH_LUXR_1"/>
    <property type="match status" value="1"/>
</dbReference>
<dbReference type="SUPFAM" id="SSF46894">
    <property type="entry name" value="C-terminal effector domain of the bipartite response regulators"/>
    <property type="match status" value="1"/>
</dbReference>
<dbReference type="InterPro" id="IPR000792">
    <property type="entry name" value="Tscrpt_reg_LuxR_C"/>
</dbReference>
<dbReference type="InterPro" id="IPR011006">
    <property type="entry name" value="CheY-like_superfamily"/>
</dbReference>
<accession>A0A0T5XCT3</accession>
<evidence type="ECO:0000313" key="7">
    <source>
        <dbReference type="Proteomes" id="UP000005273"/>
    </source>
</evidence>
<proteinExistence type="predicted"/>
<dbReference type="GO" id="GO:0000160">
    <property type="term" value="P:phosphorelay signal transduction system"/>
    <property type="evidence" value="ECO:0007669"/>
    <property type="project" value="InterPro"/>
</dbReference>
<dbReference type="Proteomes" id="UP000005273">
    <property type="component" value="Unassembled WGS sequence"/>
</dbReference>
<dbReference type="CDD" id="cd17535">
    <property type="entry name" value="REC_NarL-like"/>
    <property type="match status" value="1"/>
</dbReference>
<evidence type="ECO:0000259" key="4">
    <source>
        <dbReference type="PROSITE" id="PS50043"/>
    </source>
</evidence>